<dbReference type="PROSITE" id="PS50977">
    <property type="entry name" value="HTH_TETR_2"/>
    <property type="match status" value="1"/>
</dbReference>
<reference evidence="4 5" key="1">
    <citation type="submission" date="2017-05" db="EMBL/GenBank/DDBJ databases">
        <authorList>
            <person name="Varghese N."/>
            <person name="Submissions S."/>
        </authorList>
    </citation>
    <scope>NUCLEOTIDE SEQUENCE [LARGE SCALE GENOMIC DNA]</scope>
    <source>
        <strain evidence="4 5">DSM 27040</strain>
    </source>
</reference>
<organism evidence="4 5">
    <name type="scientific">Saccharicrinis carchari</name>
    <dbReference type="NCBI Taxonomy" id="1168039"/>
    <lineage>
        <taxon>Bacteria</taxon>
        <taxon>Pseudomonadati</taxon>
        <taxon>Bacteroidota</taxon>
        <taxon>Bacteroidia</taxon>
        <taxon>Marinilabiliales</taxon>
        <taxon>Marinilabiliaceae</taxon>
        <taxon>Saccharicrinis</taxon>
    </lineage>
</organism>
<dbReference type="GO" id="GO:0003677">
    <property type="term" value="F:DNA binding"/>
    <property type="evidence" value="ECO:0007669"/>
    <property type="project" value="UniProtKB-UniRule"/>
</dbReference>
<name>A0A521AWL8_SACCC</name>
<dbReference type="InterPro" id="IPR036271">
    <property type="entry name" value="Tet_transcr_reg_TetR-rel_C_sf"/>
</dbReference>
<dbReference type="EMBL" id="FXTB01000001">
    <property type="protein sequence ID" value="SMO39228.1"/>
    <property type="molecule type" value="Genomic_DNA"/>
</dbReference>
<feature type="DNA-binding region" description="H-T-H motif" evidence="2">
    <location>
        <begin position="26"/>
        <end position="45"/>
    </location>
</feature>
<keyword evidence="5" id="KW-1185">Reference proteome</keyword>
<gene>
    <name evidence="4" type="ORF">SAMN06265379_101481</name>
</gene>
<accession>A0A521AWL8</accession>
<dbReference type="InterPro" id="IPR050624">
    <property type="entry name" value="HTH-type_Tx_Regulator"/>
</dbReference>
<feature type="domain" description="HTH tetR-type" evidence="3">
    <location>
        <begin position="3"/>
        <end position="63"/>
    </location>
</feature>
<sequence length="191" mass="21964">MLTDRQQQIIEASIELIDQKGIQGFTIKNLSKEIGISEPGIYRHFDSKVMILSTILDTFKQGMNAYHQRKQKEETVSAEEQIMEFFSMVFMMFSLNPALVSVIFAEEIFQNEPALTEKVLEIQEDNEKIIMAMLKSVALNHKLKSTDPELLTTLLFGSVRLLVRKWKMGNYDFDLADKGKTLIHTILKMLS</sequence>
<dbReference type="PRINTS" id="PR00455">
    <property type="entry name" value="HTHTETR"/>
</dbReference>
<dbReference type="InterPro" id="IPR013570">
    <property type="entry name" value="Tscrpt_reg_YsiA_C"/>
</dbReference>
<protein>
    <submittedName>
        <fullName evidence="4">Transcriptional regulator, TetR family</fullName>
    </submittedName>
</protein>
<dbReference type="Gene3D" id="1.10.357.10">
    <property type="entry name" value="Tetracycline Repressor, domain 2"/>
    <property type="match status" value="1"/>
</dbReference>
<dbReference type="SUPFAM" id="SSF48498">
    <property type="entry name" value="Tetracyclin repressor-like, C-terminal domain"/>
    <property type="match status" value="1"/>
</dbReference>
<dbReference type="InterPro" id="IPR001647">
    <property type="entry name" value="HTH_TetR"/>
</dbReference>
<evidence type="ECO:0000259" key="3">
    <source>
        <dbReference type="PROSITE" id="PS50977"/>
    </source>
</evidence>
<evidence type="ECO:0000256" key="2">
    <source>
        <dbReference type="PROSITE-ProRule" id="PRU00335"/>
    </source>
</evidence>
<evidence type="ECO:0000313" key="4">
    <source>
        <dbReference type="EMBL" id="SMO39228.1"/>
    </source>
</evidence>
<dbReference type="SUPFAM" id="SSF46689">
    <property type="entry name" value="Homeodomain-like"/>
    <property type="match status" value="1"/>
</dbReference>
<evidence type="ECO:0000313" key="5">
    <source>
        <dbReference type="Proteomes" id="UP000319040"/>
    </source>
</evidence>
<proteinExistence type="predicted"/>
<dbReference type="PANTHER" id="PTHR43479:SF11">
    <property type="entry name" value="ACREF_ENVCD OPERON REPRESSOR-RELATED"/>
    <property type="match status" value="1"/>
</dbReference>
<dbReference type="Pfam" id="PF00440">
    <property type="entry name" value="TetR_N"/>
    <property type="match status" value="1"/>
</dbReference>
<dbReference type="PROSITE" id="PS01081">
    <property type="entry name" value="HTH_TETR_1"/>
    <property type="match status" value="1"/>
</dbReference>
<dbReference type="RefSeq" id="WP_142531854.1">
    <property type="nucleotide sequence ID" value="NZ_FXTB01000001.1"/>
</dbReference>
<dbReference type="PANTHER" id="PTHR43479">
    <property type="entry name" value="ACREF/ENVCD OPERON REPRESSOR-RELATED"/>
    <property type="match status" value="1"/>
</dbReference>
<dbReference type="InterPro" id="IPR009057">
    <property type="entry name" value="Homeodomain-like_sf"/>
</dbReference>
<dbReference type="AlphaFoldDB" id="A0A521AWL8"/>
<dbReference type="OrthoDB" id="6430772at2"/>
<dbReference type="Proteomes" id="UP000319040">
    <property type="component" value="Unassembled WGS sequence"/>
</dbReference>
<dbReference type="InterPro" id="IPR023772">
    <property type="entry name" value="DNA-bd_HTH_TetR-type_CS"/>
</dbReference>
<dbReference type="Pfam" id="PF08359">
    <property type="entry name" value="TetR_C_4"/>
    <property type="match status" value="1"/>
</dbReference>
<evidence type="ECO:0000256" key="1">
    <source>
        <dbReference type="ARBA" id="ARBA00023125"/>
    </source>
</evidence>
<keyword evidence="1 2" id="KW-0238">DNA-binding</keyword>